<name>A0A2N9G882_FAGSY</name>
<feature type="region of interest" description="Disordered" evidence="1">
    <location>
        <begin position="125"/>
        <end position="163"/>
    </location>
</feature>
<feature type="compositionally biased region" description="Basic and acidic residues" evidence="1">
    <location>
        <begin position="148"/>
        <end position="163"/>
    </location>
</feature>
<organism evidence="2">
    <name type="scientific">Fagus sylvatica</name>
    <name type="common">Beechnut</name>
    <dbReference type="NCBI Taxonomy" id="28930"/>
    <lineage>
        <taxon>Eukaryota</taxon>
        <taxon>Viridiplantae</taxon>
        <taxon>Streptophyta</taxon>
        <taxon>Embryophyta</taxon>
        <taxon>Tracheophyta</taxon>
        <taxon>Spermatophyta</taxon>
        <taxon>Magnoliopsida</taxon>
        <taxon>eudicotyledons</taxon>
        <taxon>Gunneridae</taxon>
        <taxon>Pentapetalae</taxon>
        <taxon>rosids</taxon>
        <taxon>fabids</taxon>
        <taxon>Fagales</taxon>
        <taxon>Fagaceae</taxon>
        <taxon>Fagus</taxon>
    </lineage>
</organism>
<proteinExistence type="predicted"/>
<dbReference type="AlphaFoldDB" id="A0A2N9G882"/>
<evidence type="ECO:0000313" key="2">
    <source>
        <dbReference type="EMBL" id="SPC95660.1"/>
    </source>
</evidence>
<evidence type="ECO:0000256" key="1">
    <source>
        <dbReference type="SAM" id="MobiDB-lite"/>
    </source>
</evidence>
<feature type="compositionally biased region" description="Polar residues" evidence="1">
    <location>
        <begin position="125"/>
        <end position="139"/>
    </location>
</feature>
<accession>A0A2N9G882</accession>
<dbReference type="EMBL" id="OIVN01001591">
    <property type="protein sequence ID" value="SPC95660.1"/>
    <property type="molecule type" value="Genomic_DNA"/>
</dbReference>
<sequence length="163" mass="17505">MDSIFPITFNNPDPPTFAPEGINPNPMTFLGNDSLLGNTNSPPGDLTWSNSDHLELDNNLIANWLASELDNPPIEDMENPQTEAPMIAADSMVTGVVWPGESSSSKQHKFAVAVDQVLPLLDLTSSSSVGHGFPMSQSDEAYGGTLRSSRDNSDKSDDNEIEG</sequence>
<protein>
    <submittedName>
        <fullName evidence="2">Uncharacterized protein</fullName>
    </submittedName>
</protein>
<gene>
    <name evidence="2" type="ORF">FSB_LOCUS23542</name>
</gene>
<reference evidence="2" key="1">
    <citation type="submission" date="2018-02" db="EMBL/GenBank/DDBJ databases">
        <authorList>
            <person name="Cohen D.B."/>
            <person name="Kent A.D."/>
        </authorList>
    </citation>
    <scope>NUCLEOTIDE SEQUENCE</scope>
</reference>